<gene>
    <name evidence="2" type="ORF">METZ01_LOCUS411863</name>
</gene>
<evidence type="ECO:0000256" key="1">
    <source>
        <dbReference type="SAM" id="Phobius"/>
    </source>
</evidence>
<sequence length="117" mass="13643">MMEYQVLLSFQIAVVLVAELLILLDSATGPWKKWYTLNRNQVELERRIKKIRKISRGSAKNRTRHDILLDLYLRPMPEEDEALRRARNFSMIRVVALIIAPWPGTSGLVHLTELLSF</sequence>
<feature type="transmembrane region" description="Helical" evidence="1">
    <location>
        <begin position="6"/>
        <end position="24"/>
    </location>
</feature>
<evidence type="ECO:0000313" key="2">
    <source>
        <dbReference type="EMBL" id="SVD59009.1"/>
    </source>
</evidence>
<organism evidence="2">
    <name type="scientific">marine metagenome</name>
    <dbReference type="NCBI Taxonomy" id="408172"/>
    <lineage>
        <taxon>unclassified sequences</taxon>
        <taxon>metagenomes</taxon>
        <taxon>ecological metagenomes</taxon>
    </lineage>
</organism>
<proteinExistence type="predicted"/>
<dbReference type="AlphaFoldDB" id="A0A382WK23"/>
<reference evidence="2" key="1">
    <citation type="submission" date="2018-05" db="EMBL/GenBank/DDBJ databases">
        <authorList>
            <person name="Lanie J.A."/>
            <person name="Ng W.-L."/>
            <person name="Kazmierczak K.M."/>
            <person name="Andrzejewski T.M."/>
            <person name="Davidsen T.M."/>
            <person name="Wayne K.J."/>
            <person name="Tettelin H."/>
            <person name="Glass J.I."/>
            <person name="Rusch D."/>
            <person name="Podicherti R."/>
            <person name="Tsui H.-C.T."/>
            <person name="Winkler M.E."/>
        </authorList>
    </citation>
    <scope>NUCLEOTIDE SEQUENCE</scope>
</reference>
<accession>A0A382WK23</accession>
<name>A0A382WK23_9ZZZZ</name>
<protein>
    <submittedName>
        <fullName evidence="2">Uncharacterized protein</fullName>
    </submittedName>
</protein>
<keyword evidence="1" id="KW-1133">Transmembrane helix</keyword>
<keyword evidence="1" id="KW-0812">Transmembrane</keyword>
<keyword evidence="1" id="KW-0472">Membrane</keyword>
<feature type="non-terminal residue" evidence="2">
    <location>
        <position position="117"/>
    </location>
</feature>
<dbReference type="EMBL" id="UINC01160391">
    <property type="protein sequence ID" value="SVD59009.1"/>
    <property type="molecule type" value="Genomic_DNA"/>
</dbReference>